<dbReference type="SMART" id="SM00202">
    <property type="entry name" value="SR"/>
    <property type="match status" value="1"/>
</dbReference>
<reference evidence="20" key="3">
    <citation type="submission" date="2025-09" db="UniProtKB">
        <authorList>
            <consortium name="Ensembl"/>
        </authorList>
    </citation>
    <scope>IDENTIFICATION</scope>
    <source>
        <strain evidence="20">2N</strain>
    </source>
</reference>
<dbReference type="Bgee" id="ENSCPOG00000025895">
    <property type="expression patterns" value="Expressed in thyroid gland and 2 other cell types or tissues"/>
</dbReference>
<dbReference type="FunFam" id="3.10.250.10:FF:000030">
    <property type="entry name" value="T-cell surface glycoprotein CD5"/>
    <property type="match status" value="1"/>
</dbReference>
<feature type="transmembrane region" description="Helical" evidence="17">
    <location>
        <begin position="365"/>
        <end position="392"/>
    </location>
</feature>
<evidence type="ECO:0000256" key="6">
    <source>
        <dbReference type="ARBA" id="ARBA00022737"/>
    </source>
</evidence>
<dbReference type="InParanoid" id="H0VYU8"/>
<evidence type="ECO:0000256" key="15">
    <source>
        <dbReference type="PROSITE-ProRule" id="PRU00196"/>
    </source>
</evidence>
<dbReference type="GO" id="GO:0031295">
    <property type="term" value="P:T cell costimulation"/>
    <property type="evidence" value="ECO:0007669"/>
    <property type="project" value="Ensembl"/>
</dbReference>
<evidence type="ECO:0000256" key="1">
    <source>
        <dbReference type="ARBA" id="ARBA00004251"/>
    </source>
</evidence>
<dbReference type="InterPro" id="IPR003566">
    <property type="entry name" value="Tcell_CD5"/>
</dbReference>
<dbReference type="GO" id="GO:0097190">
    <property type="term" value="P:apoptotic signaling pathway"/>
    <property type="evidence" value="ECO:0007669"/>
    <property type="project" value="Ensembl"/>
</dbReference>
<keyword evidence="4 17" id="KW-0812">Transmembrane</keyword>
<dbReference type="OMA" id="VCSGFQP"/>
<feature type="region of interest" description="Disordered" evidence="16">
    <location>
        <begin position="463"/>
        <end position="483"/>
    </location>
</feature>
<reference evidence="20" key="2">
    <citation type="submission" date="2025-08" db="UniProtKB">
        <authorList>
            <consortium name="Ensembl"/>
        </authorList>
    </citation>
    <scope>IDENTIFICATION</scope>
    <source>
        <strain evidence="20">2N</strain>
    </source>
</reference>
<dbReference type="FunCoup" id="H0VYU8">
    <property type="interactions" value="415"/>
</dbReference>
<evidence type="ECO:0000256" key="3">
    <source>
        <dbReference type="ARBA" id="ARBA00022553"/>
    </source>
</evidence>
<keyword evidence="9 15" id="KW-1015">Disulfide bond</keyword>
<organism evidence="20 21">
    <name type="scientific">Cavia porcellus</name>
    <name type="common">Guinea pig</name>
    <dbReference type="NCBI Taxonomy" id="10141"/>
    <lineage>
        <taxon>Eukaryota</taxon>
        <taxon>Metazoa</taxon>
        <taxon>Chordata</taxon>
        <taxon>Craniata</taxon>
        <taxon>Vertebrata</taxon>
        <taxon>Euteleostomi</taxon>
        <taxon>Mammalia</taxon>
        <taxon>Eutheria</taxon>
        <taxon>Euarchontoglires</taxon>
        <taxon>Glires</taxon>
        <taxon>Rodentia</taxon>
        <taxon>Hystricomorpha</taxon>
        <taxon>Caviidae</taxon>
        <taxon>Cavia</taxon>
    </lineage>
</organism>
<evidence type="ECO:0000256" key="7">
    <source>
        <dbReference type="ARBA" id="ARBA00022989"/>
    </source>
</evidence>
<evidence type="ECO:0000256" key="12">
    <source>
        <dbReference type="ARBA" id="ARBA00056739"/>
    </source>
</evidence>
<dbReference type="GeneID" id="100723075"/>
<accession>H0VYU8</accession>
<evidence type="ECO:0000256" key="14">
    <source>
        <dbReference type="ARBA" id="ARBA00068568"/>
    </source>
</evidence>
<evidence type="ECO:0000256" key="8">
    <source>
        <dbReference type="ARBA" id="ARBA00023136"/>
    </source>
</evidence>
<evidence type="ECO:0000256" key="5">
    <source>
        <dbReference type="ARBA" id="ARBA00022729"/>
    </source>
</evidence>
<evidence type="ECO:0000256" key="13">
    <source>
        <dbReference type="ARBA" id="ARBA00063897"/>
    </source>
</evidence>
<dbReference type="HOGENOM" id="CLU_047656_0_0_1"/>
<comment type="subunit">
    <text evidence="13">Interacts with CD72/LYB-2. Interacts with PTPN6/SHP-1. Interacts with CBL. Interacts with CD5L.</text>
</comment>
<dbReference type="Proteomes" id="UP000005447">
    <property type="component" value="Unassembled WGS sequence"/>
</dbReference>
<dbReference type="eggNOG" id="ENOG502RYTM">
    <property type="taxonomic scope" value="Eukaryota"/>
</dbReference>
<protein>
    <recommendedName>
        <fullName evidence="14">T-cell surface glycoprotein CD5</fullName>
    </recommendedName>
</protein>
<dbReference type="PRINTS" id="PR00258">
    <property type="entry name" value="SPERACTRCPTR"/>
</dbReference>
<dbReference type="PANTHER" id="PTHR47309:SF1">
    <property type="entry name" value="T-CELL SURFACE GLYCOPROTEIN CD5"/>
    <property type="match status" value="1"/>
</dbReference>
<keyword evidence="7 17" id="KW-1133">Transmembrane helix</keyword>
<evidence type="ECO:0000256" key="9">
    <source>
        <dbReference type="ARBA" id="ARBA00023157"/>
    </source>
</evidence>
<dbReference type="InterPro" id="IPR001190">
    <property type="entry name" value="SRCR"/>
</dbReference>
<comment type="function">
    <text evidence="12">Lymphoid-specific receptor expressed by all T-cells and in a subset of B-cells known as B1a cells. Plays a role in the regulation of TCR and BCR signaling, thymocyte selection, T-cell effector differentiation and immune tolerance. Acts by interacting with several ligands expressed on B-cells such as CD5L or CD72 and thereby plays an important role in contact-mediated, T-dependent B-cell activation and in the maintenance of regulatory T and B-cell homeostasis. Functions as a negative regulator of TCR signaling during thymocyte development by associating with several signaling proteins including LCK, CD3Z chain, PI3K or CBL. Mechanistically, co-engagement of CD3 with CD5 enhances phosphorylated CBL recruitment leading to increased VAV1 phosphorylation and degradation. Modulates B-cell biology through ERK1/2 activation in a Ca(2+)-dependent pathway via the non-selective Ca(2+) channel TRPC1, leading to IL-10 production.</text>
</comment>
<feature type="signal peptide" evidence="18">
    <location>
        <begin position="1"/>
        <end position="21"/>
    </location>
</feature>
<name>H0VYU8_CAVPO</name>
<keyword evidence="21" id="KW-1185">Reference proteome</keyword>
<feature type="chain" id="PRO_5011488610" description="T-cell surface glycoprotein CD5" evidence="18">
    <location>
        <begin position="22"/>
        <end position="483"/>
    </location>
</feature>
<evidence type="ECO:0000256" key="17">
    <source>
        <dbReference type="SAM" id="Phobius"/>
    </source>
</evidence>
<comment type="caution">
    <text evidence="15">Lacks conserved residue(s) required for the propagation of feature annotation.</text>
</comment>
<proteinExistence type="predicted"/>
<evidence type="ECO:0000259" key="19">
    <source>
        <dbReference type="PROSITE" id="PS50287"/>
    </source>
</evidence>
<dbReference type="Pfam" id="PF00530">
    <property type="entry name" value="SRCR"/>
    <property type="match status" value="1"/>
</dbReference>
<dbReference type="STRING" id="10141.ENSCPOP00000015880"/>
<keyword evidence="8 17" id="KW-0472">Membrane</keyword>
<keyword evidence="11" id="KW-0325">Glycoprotein</keyword>
<evidence type="ECO:0000313" key="20">
    <source>
        <dbReference type="Ensembl" id="ENSCPOP00000015880.2"/>
    </source>
</evidence>
<feature type="domain" description="SRCR" evidence="19">
    <location>
        <begin position="267"/>
        <end position="358"/>
    </location>
</feature>
<evidence type="ECO:0000256" key="4">
    <source>
        <dbReference type="ARBA" id="ARBA00022692"/>
    </source>
</evidence>
<dbReference type="AlphaFoldDB" id="H0VYU8"/>
<evidence type="ECO:0000256" key="2">
    <source>
        <dbReference type="ARBA" id="ARBA00022475"/>
    </source>
</evidence>
<dbReference type="GeneTree" id="ENSGT00390000017536"/>
<dbReference type="Gene3D" id="3.10.250.10">
    <property type="entry name" value="SRCR-like domain"/>
    <property type="match status" value="2"/>
</dbReference>
<feature type="disulfide bond" evidence="15">
    <location>
        <begin position="107"/>
        <end position="117"/>
    </location>
</feature>
<feature type="region of interest" description="Disordered" evidence="16">
    <location>
        <begin position="136"/>
        <end position="157"/>
    </location>
</feature>
<dbReference type="SUPFAM" id="SSF56487">
    <property type="entry name" value="SRCR-like"/>
    <property type="match status" value="2"/>
</dbReference>
<dbReference type="OrthoDB" id="544868at2759"/>
<feature type="domain" description="SRCR" evidence="19">
    <location>
        <begin position="32"/>
        <end position="133"/>
    </location>
</feature>
<keyword evidence="3" id="KW-0597">Phosphoprotein</keyword>
<dbReference type="VEuPathDB" id="HostDB:ENSCPOG00000025895"/>
<evidence type="ECO:0000256" key="16">
    <source>
        <dbReference type="SAM" id="MobiDB-lite"/>
    </source>
</evidence>
<reference evidence="21" key="1">
    <citation type="journal article" date="2011" name="Nature">
        <title>A high-resolution map of human evolutionary constraint using 29 mammals.</title>
        <authorList>
            <person name="Lindblad-Toh K."/>
            <person name="Garber M."/>
            <person name="Zuk O."/>
            <person name="Lin M.F."/>
            <person name="Parker B.J."/>
            <person name="Washietl S."/>
            <person name="Kheradpour P."/>
            <person name="Ernst J."/>
            <person name="Jordan G."/>
            <person name="Mauceli E."/>
            <person name="Ward L.D."/>
            <person name="Lowe C.B."/>
            <person name="Holloway A.K."/>
            <person name="Clamp M."/>
            <person name="Gnerre S."/>
            <person name="Alfoldi J."/>
            <person name="Beal K."/>
            <person name="Chang J."/>
            <person name="Clawson H."/>
            <person name="Cuff J."/>
            <person name="Di Palma F."/>
            <person name="Fitzgerald S."/>
            <person name="Flicek P."/>
            <person name="Guttman M."/>
            <person name="Hubisz M.J."/>
            <person name="Jaffe D.B."/>
            <person name="Jungreis I."/>
            <person name="Kent W.J."/>
            <person name="Kostka D."/>
            <person name="Lara M."/>
            <person name="Martins A.L."/>
            <person name="Massingham T."/>
            <person name="Moltke I."/>
            <person name="Raney B.J."/>
            <person name="Rasmussen M.D."/>
            <person name="Robinson J."/>
            <person name="Stark A."/>
            <person name="Vilella A.J."/>
            <person name="Wen J."/>
            <person name="Xie X."/>
            <person name="Zody M.C."/>
            <person name="Baldwin J."/>
            <person name="Bloom T."/>
            <person name="Chin C.W."/>
            <person name="Heiman D."/>
            <person name="Nicol R."/>
            <person name="Nusbaum C."/>
            <person name="Young S."/>
            <person name="Wilkinson J."/>
            <person name="Worley K.C."/>
            <person name="Kovar C.L."/>
            <person name="Muzny D.M."/>
            <person name="Gibbs R.A."/>
            <person name="Cree A."/>
            <person name="Dihn H.H."/>
            <person name="Fowler G."/>
            <person name="Jhangiani S."/>
            <person name="Joshi V."/>
            <person name="Lee S."/>
            <person name="Lewis L.R."/>
            <person name="Nazareth L.V."/>
            <person name="Okwuonu G."/>
            <person name="Santibanez J."/>
            <person name="Warren W.C."/>
            <person name="Mardis E.R."/>
            <person name="Weinstock G.M."/>
            <person name="Wilson R.K."/>
            <person name="Delehaunty K."/>
            <person name="Dooling D."/>
            <person name="Fronik C."/>
            <person name="Fulton L."/>
            <person name="Fulton B."/>
            <person name="Graves T."/>
            <person name="Minx P."/>
            <person name="Sodergren E."/>
            <person name="Birney E."/>
            <person name="Margulies E.H."/>
            <person name="Herrero J."/>
            <person name="Green E.D."/>
            <person name="Haussler D."/>
            <person name="Siepel A."/>
            <person name="Goldman N."/>
            <person name="Pollard K.S."/>
            <person name="Pedersen J.S."/>
            <person name="Lander E.S."/>
            <person name="Kellis M."/>
        </authorList>
    </citation>
    <scope>NUCLEOTIDE SEQUENCE [LARGE SCALE GENOMIC DNA]</scope>
    <source>
        <strain evidence="21">2N</strain>
    </source>
</reference>
<gene>
    <name evidence="20" type="primary">CD5</name>
</gene>
<evidence type="ECO:0000313" key="21">
    <source>
        <dbReference type="Proteomes" id="UP000005447"/>
    </source>
</evidence>
<keyword evidence="10" id="KW-0675">Receptor</keyword>
<feature type="domain" description="SRCR" evidence="19">
    <location>
        <begin position="159"/>
        <end position="259"/>
    </location>
</feature>
<dbReference type="PRINTS" id="PR01409">
    <property type="entry name" value="TCELLCD5"/>
</dbReference>
<keyword evidence="2" id="KW-1003">Cell membrane</keyword>
<evidence type="ECO:0000256" key="18">
    <source>
        <dbReference type="SAM" id="SignalP"/>
    </source>
</evidence>
<comment type="subcellular location">
    <subcellularLocation>
        <location evidence="1">Cell membrane</location>
        <topology evidence="1">Single-pass type I membrane protein</topology>
    </subcellularLocation>
</comment>
<dbReference type="CTD" id="921"/>
<dbReference type="PANTHER" id="PTHR47309">
    <property type="entry name" value="T-CELL SURFACE GLYCOPROTEIN CD5"/>
    <property type="match status" value="1"/>
</dbReference>
<dbReference type="Ensembl" id="ENSCPOT00000020806.2">
    <property type="protein sequence ID" value="ENSCPOP00000015880.2"/>
    <property type="gene ID" value="ENSCPOG00000025895.2"/>
</dbReference>
<dbReference type="PROSITE" id="PS50287">
    <property type="entry name" value="SRCR_2"/>
    <property type="match status" value="3"/>
</dbReference>
<dbReference type="FunFam" id="3.10.250.10:FF:000028">
    <property type="entry name" value="T-cell surface glycoprotein CD5"/>
    <property type="match status" value="1"/>
</dbReference>
<dbReference type="EMBL" id="AAKN02045305">
    <property type="status" value="NOT_ANNOTATED_CDS"/>
    <property type="molecule type" value="Genomic_DNA"/>
</dbReference>
<dbReference type="InterPro" id="IPR036772">
    <property type="entry name" value="SRCR-like_dom_sf"/>
</dbReference>
<dbReference type="KEGG" id="cpoc:100723075"/>
<dbReference type="GO" id="GO:0009897">
    <property type="term" value="C:external side of plasma membrane"/>
    <property type="evidence" value="ECO:0007669"/>
    <property type="project" value="Ensembl"/>
</dbReference>
<evidence type="ECO:0000256" key="10">
    <source>
        <dbReference type="ARBA" id="ARBA00023170"/>
    </source>
</evidence>
<evidence type="ECO:0000256" key="11">
    <source>
        <dbReference type="ARBA" id="ARBA00023180"/>
    </source>
</evidence>
<feature type="compositionally biased region" description="Polar residues" evidence="16">
    <location>
        <begin position="440"/>
        <end position="449"/>
    </location>
</feature>
<feature type="compositionally biased region" description="Pro residues" evidence="16">
    <location>
        <begin position="138"/>
        <end position="156"/>
    </location>
</feature>
<keyword evidence="6" id="KW-0677">Repeat</keyword>
<sequence>MGSLSLAVECLLAMLAAFCVGWSSMEDTGFQVRLQGSSSPCQGRLQVYKQGSWSTVCAQSWGLRRGSLQDLAQVSQLCQQLRCGEVCRFGVISTFSAPQSWLPQITCFGAPVSFFNCSSNAAGWCQPLSLICLEPQKTTPPPTSPPPPTTPAPTAPPRLWLAAGPRGLQCAGTVEFYSGHLGGVIGYPAPDDKDDMLWGLGTLICRSLGCGSFLRRLPGPEVPRPIGWMVQNASCTALPQCFRQVHRGEAGLALALVCSGFQPKVQSRLVGGGSTCQGTVEVRQGGPEAQWVALCHSTRSSARWEALCQEQQCGRFLTYHELDAVVGTRGLLCPEKLLSECHVLEERRSCRRAYITCQDPHPPGLAAGTVGSIVLALLLLVVLLVLCGPLAYRKLMKRVRQKKQRQWIGPTGMNMSFHRNHTATVRSQAENRPASHVDNEYSQPPRSSHLSAYPALEGALRLSAAQPDNSSDSDYDLHTAQRL</sequence>
<feature type="region of interest" description="Disordered" evidence="16">
    <location>
        <begin position="423"/>
        <end position="449"/>
    </location>
</feature>
<keyword evidence="5 18" id="KW-0732">Signal</keyword>